<dbReference type="EMBL" id="LC320123">
    <property type="protein sequence ID" value="BBD20264.1"/>
    <property type="molecule type" value="Viral_cRNA"/>
</dbReference>
<evidence type="ECO:0000313" key="4">
    <source>
        <dbReference type="Proteomes" id="UP000289008"/>
    </source>
</evidence>
<dbReference type="Pfam" id="PF21442">
    <property type="entry name" value="PB2_627-dom"/>
    <property type="match status" value="1"/>
</dbReference>
<dbReference type="InterPro" id="IPR048838">
    <property type="entry name" value="PB2_627_dom"/>
</dbReference>
<feature type="domain" description="Polymerase basic protein 2 cap-binding" evidence="2">
    <location>
        <begin position="322"/>
        <end position="439"/>
    </location>
</feature>
<name>A0A2Z6BEV9_9ORTO</name>
<dbReference type="Proteomes" id="UP000289008">
    <property type="component" value="Genome"/>
</dbReference>
<keyword evidence="4" id="KW-1185">Reference proteome</keyword>
<feature type="domain" description="Polymerase basic protein 2 '627'" evidence="1">
    <location>
        <begin position="538"/>
        <end position="667"/>
    </location>
</feature>
<dbReference type="Pfam" id="PF21490">
    <property type="entry name" value="PB2_cap-binding"/>
    <property type="match status" value="1"/>
</dbReference>
<dbReference type="GeneID" id="41704254"/>
<dbReference type="InterPro" id="IPR048837">
    <property type="entry name" value="PB2_cap-bd"/>
</dbReference>
<dbReference type="KEGG" id="vg:41704254"/>
<evidence type="ECO:0000259" key="2">
    <source>
        <dbReference type="Pfam" id="PF21490"/>
    </source>
</evidence>
<accession>A0A2Z6BEV9</accession>
<protein>
    <submittedName>
        <fullName evidence="3">Polymerase basic subunit 2</fullName>
    </submittedName>
</protein>
<proteinExistence type="predicted"/>
<dbReference type="OrthoDB" id="7744at10239"/>
<dbReference type="Gene3D" id="3.30.70.3510">
    <property type="match status" value="1"/>
</dbReference>
<evidence type="ECO:0000259" key="1">
    <source>
        <dbReference type="Pfam" id="PF21442"/>
    </source>
</evidence>
<gene>
    <name evidence="3" type="primary">PB2</name>
</gene>
<reference evidence="3 4" key="1">
    <citation type="journal article" date="2018" name="Virus Res.">
        <title>Characterization of a novel thogotovirus isolated from Amblyomma testudinarium ticks in Ehime, Japan: A significant phylogenetic relationship to Bourbon virus.</title>
        <authorList>
            <person name="Ejiri H."/>
            <person name="Lim C.K."/>
            <person name="Isawa H."/>
            <person name="Fujita R."/>
            <person name="Murota K."/>
            <person name="Sato T."/>
            <person name="Kobayashi D."/>
            <person name="Kan M."/>
            <person name="Hattori M."/>
            <person name="Kimura T."/>
            <person name="Yamaguchi Y."/>
            <person name="Takayama-Ito M."/>
            <person name="Horiya M."/>
            <person name="Posadas-Herrera G."/>
            <person name="Minami S."/>
            <person name="Kuwata R."/>
            <person name="Shimoda H."/>
            <person name="Maeda K."/>
            <person name="Katayama Y."/>
            <person name="Mizutani T."/>
            <person name="Saijo M."/>
            <person name="Kaku K."/>
            <person name="Shinomiya H."/>
            <person name="Sawabe K."/>
        </authorList>
    </citation>
    <scope>NUCLEOTIDE SEQUENCE [LARGE SCALE GENOMIC DNA]</scope>
    <source>
        <strain evidence="3 4">EH8</strain>
    </source>
</reference>
<dbReference type="RefSeq" id="YP_009553279.1">
    <property type="nucleotide sequence ID" value="NC_040730.1"/>
</dbReference>
<sequence>MVDPEDTIKGIKRLISKYNRVTQGDVSDKNIWEYHVFKRYTTSKKDHAPHTRLVYNVRRTLPLQIKPSIPESVHGHKMYKRVIDLGETDRVHGSILAPDYWMYKGDSIPQVEAEALISIEMEKVDRFFQADWGDMKYCHLLPYRKPVSIVPVIQDVSGKDVSPTLEQVFCPQFSTIDSSSRANKEAVKKIKEKLNPVLKYNTTIGLINLARSLIVQRKKWVPVTMDTNPYTAELSHFLFSSYHHLPVSEIGSVEASAIERLCAEIVSWCLKDWDPKQKIVELLSKITVRNVVLSHLLESIESDRPYTNICKTACGIPINTILQIRETKFVIMNREAVRVCCEVQKSFGVLSYTHRYQHFEGPFKVYFTWRHTRGVITGEKRKILAIQLHAEEGDMVLPLLLDICYYCSALEPGFEQSYDQFVEKQNLFKHFFMHHETNPIGLYRLFNIGPTGVLANSFHWMIKSEGYLQGIYKLEASVQPYTAHASRHTLTDRLEVMQVTGTKAYKVIDPTELLIPKTPLPLGLDATNTELVDIITNPLVKAKTMWTRLINDPMRCKKLVTNAITGNNDPFSKTIIQTMPPKSRTGNKRRLEEMLEDPTWNTQPEKRFKAAFDAATLIASSSRKRRAEGDAINKVSMPSLGDSLDYNMKTGLVISTGTKIRVMSSIISDTGVTPLENFVYTGVYTEKPPDMEVSTLEEAKTKKLTRVCLCQHNRYYVLEEKKSLWSATENIRSTIEAQQSLIKSTQVSQELLWLSQPGTSKD</sequence>
<evidence type="ECO:0000313" key="3">
    <source>
        <dbReference type="EMBL" id="BBD20264.1"/>
    </source>
</evidence>
<organism evidence="3 4">
    <name type="scientific">Oz virus</name>
    <dbReference type="NCBI Taxonomy" id="2137161"/>
    <lineage>
        <taxon>Viruses</taxon>
        <taxon>Riboviria</taxon>
        <taxon>Orthornavirae</taxon>
        <taxon>Negarnaviricota</taxon>
        <taxon>Polyploviricotina</taxon>
        <taxon>Insthoviricetes</taxon>
        <taxon>Articulavirales</taxon>
        <taxon>Orthomyxoviridae</taxon>
        <taxon>Thogotovirus</taxon>
        <taxon>Thogotovirus ozense</taxon>
    </lineage>
</organism>